<reference evidence="3" key="1">
    <citation type="submission" date="2018-02" db="EMBL/GenBank/DDBJ databases">
        <authorList>
            <person name="Cohen D.B."/>
            <person name="Kent A.D."/>
        </authorList>
    </citation>
    <scope>NUCLEOTIDE SEQUENCE</scope>
</reference>
<dbReference type="InterPro" id="IPR057352">
    <property type="entry name" value="TPR_TmcB/C"/>
</dbReference>
<feature type="compositionally biased region" description="Gly residues" evidence="1">
    <location>
        <begin position="205"/>
        <end position="216"/>
    </location>
</feature>
<protein>
    <recommendedName>
        <fullName evidence="2">TmcB/TmcC TPR repeats domain-containing protein</fullName>
    </recommendedName>
</protein>
<dbReference type="GO" id="GO:0006396">
    <property type="term" value="P:RNA processing"/>
    <property type="evidence" value="ECO:0007669"/>
    <property type="project" value="InterPro"/>
</dbReference>
<proteinExistence type="predicted"/>
<dbReference type="AlphaFoldDB" id="A0A2N9IKE4"/>
<dbReference type="SUPFAM" id="SSF48452">
    <property type="entry name" value="TPR-like"/>
    <property type="match status" value="1"/>
</dbReference>
<dbReference type="InterPro" id="IPR003107">
    <property type="entry name" value="HAT"/>
</dbReference>
<evidence type="ECO:0000256" key="1">
    <source>
        <dbReference type="SAM" id="MobiDB-lite"/>
    </source>
</evidence>
<organism evidence="3">
    <name type="scientific">Fagus sylvatica</name>
    <name type="common">Beechnut</name>
    <dbReference type="NCBI Taxonomy" id="28930"/>
    <lineage>
        <taxon>Eukaryota</taxon>
        <taxon>Viridiplantae</taxon>
        <taxon>Streptophyta</taxon>
        <taxon>Embryophyta</taxon>
        <taxon>Tracheophyta</taxon>
        <taxon>Spermatophyta</taxon>
        <taxon>Magnoliopsida</taxon>
        <taxon>eudicotyledons</taxon>
        <taxon>Gunneridae</taxon>
        <taxon>Pentapetalae</taxon>
        <taxon>rosids</taxon>
        <taxon>fabids</taxon>
        <taxon>Fagales</taxon>
        <taxon>Fagaceae</taxon>
        <taxon>Fagus</taxon>
    </lineage>
</organism>
<dbReference type="InterPro" id="IPR011990">
    <property type="entry name" value="TPR-like_helical_dom_sf"/>
</dbReference>
<accession>A0A2N9IKE4</accession>
<dbReference type="Pfam" id="PF25474">
    <property type="entry name" value="TPR_TmcB"/>
    <property type="match status" value="1"/>
</dbReference>
<dbReference type="Gene3D" id="1.25.40.10">
    <property type="entry name" value="Tetratricopeptide repeat domain"/>
    <property type="match status" value="1"/>
</dbReference>
<gene>
    <name evidence="3" type="ORF">FSB_LOCUS52385</name>
</gene>
<dbReference type="PANTHER" id="PTHR26312:SF225">
    <property type="entry name" value="TPR REPEAT PROTEIN"/>
    <property type="match status" value="1"/>
</dbReference>
<dbReference type="PANTHER" id="PTHR26312">
    <property type="entry name" value="TETRATRICOPEPTIDE REPEAT PROTEIN 5"/>
    <property type="match status" value="1"/>
</dbReference>
<name>A0A2N9IKE4_FAGSY</name>
<feature type="region of interest" description="Disordered" evidence="1">
    <location>
        <begin position="205"/>
        <end position="230"/>
    </location>
</feature>
<feature type="domain" description="TmcB/TmcC TPR repeats" evidence="2">
    <location>
        <begin position="233"/>
        <end position="277"/>
    </location>
</feature>
<dbReference type="EMBL" id="OIVN01005913">
    <property type="protein sequence ID" value="SPD24503.1"/>
    <property type="molecule type" value="Genomic_DNA"/>
</dbReference>
<sequence length="360" mass="39820">MLLRSSSTPVLGSLLPSFSDSPNNNCNHYETNTIIKHPPTTIHQNHNRHSFHQTGSLNYHSISPSIADLNRNKGFRRAQSEGNLEGLAYASCNSSEDQYIKPSKFSGRPKSIMLQTIPSFSFYNLKGELEDGEEEEESDIEDDKERVEVERVMAMGAQIQSLENKMNNMILTEEVNVKDDIWNMGFDQETFLARGLGIGSGDGGGSGGGGGCGSGGEFNSAGSGGDGEDKRGVEEYYKRMVEENPGNPLFLRNYAQFLYQSKRDLQSADEYYSRAILADPKDGEILSQYAKLVWELHHDQDRASSYFERAVQASPKDSHVHAAYASFLWETEEYGGECDVPKDLKAMSPHFHGTAASASA</sequence>
<evidence type="ECO:0000259" key="2">
    <source>
        <dbReference type="Pfam" id="PF25474"/>
    </source>
</evidence>
<evidence type="ECO:0000313" key="3">
    <source>
        <dbReference type="EMBL" id="SPD24503.1"/>
    </source>
</evidence>
<dbReference type="SMART" id="SM00386">
    <property type="entry name" value="HAT"/>
    <property type="match status" value="3"/>
</dbReference>